<keyword evidence="1" id="KW-0175">Coiled coil</keyword>
<dbReference type="InterPro" id="IPR029069">
    <property type="entry name" value="HotDog_dom_sf"/>
</dbReference>
<organism evidence="5 6">
    <name type="scientific">Aspergillus pseudodeflectus</name>
    <dbReference type="NCBI Taxonomy" id="176178"/>
    <lineage>
        <taxon>Eukaryota</taxon>
        <taxon>Fungi</taxon>
        <taxon>Dikarya</taxon>
        <taxon>Ascomycota</taxon>
        <taxon>Pezizomycotina</taxon>
        <taxon>Eurotiomycetes</taxon>
        <taxon>Eurotiomycetidae</taxon>
        <taxon>Eurotiales</taxon>
        <taxon>Aspergillaceae</taxon>
        <taxon>Aspergillus</taxon>
        <taxon>Aspergillus subgen. Nidulantes</taxon>
    </lineage>
</organism>
<dbReference type="CDD" id="cd03445">
    <property type="entry name" value="Thioesterase_II_repeat2"/>
    <property type="match status" value="1"/>
</dbReference>
<dbReference type="CDD" id="cd03444">
    <property type="entry name" value="Thioesterase_II_repeat1"/>
    <property type="match status" value="1"/>
</dbReference>
<sequence>MKPRSKRAGRPRLAADSDAVLSTDRRAQVRRAQKTYRQRKEAVFRDATARAERLEARMRSACEEMIRLAEVAREAQLNLSHPDIHARLMRLEQIISGSDELIEASPGPSSPQPRTQSQTQSPTRFDLDPQLSLPMQQHTYAFQEPRLARQLQRYSLEHAYRLFTQSHSDPREMHRVFRLVPCVREPSKTEPRFRQLLMGGCTDSLELFGLPFYGVGGAGAHFPDVDAEGNPVFPVNRRMPRRILGIVPGAGAGDGDGRDGEREQALVAYGLGGEWFDCRDVEGYLREEGVDVNGGLFPLQHIPSRADDVDYKDQSRVLDVEGFFSRLLSGLVILGRAPGFRKSDVRRALQASLKMLTNIPTMPSLKEQITVEPINGTTDCFRSIVPPICMGSLADWAYGGNIQAIAVSAAYATVSPGQHLYSISGYFVRPASPLLPLVCRVERARDTRTFQTRHLRVYQIGGDGKGEGGDGPEQLCLIATADFHIDEPAHTVMVEYTASPQLPIPSVPVAETPRENTPEPGLYSVLDRMMAIHPHGTPKKLHRKSEREEADPTTIISAERLRLCSATGFTEQLDTEADRIAALAFYMDRGLAYIPANHSGYSLGQASACATLDFALRLVSHEIDLREWHIGERQTFGAGNARALSEGRVFSLDGRLLACMAQTTILRAKKGMSRI</sequence>
<dbReference type="Gene3D" id="2.40.160.210">
    <property type="entry name" value="Acyl-CoA thioesterase, double hotdog domain"/>
    <property type="match status" value="1"/>
</dbReference>
<dbReference type="GeneID" id="98158786"/>
<dbReference type="InterPro" id="IPR049449">
    <property type="entry name" value="TesB_ACOT8-like_N"/>
</dbReference>
<feature type="compositionally biased region" description="Low complexity" evidence="2">
    <location>
        <begin position="112"/>
        <end position="124"/>
    </location>
</feature>
<dbReference type="PANTHER" id="PTHR40618">
    <property type="entry name" value="B-ZIP TRANSCRIPTION FACTOR (EUROFUNG)-RELATED"/>
    <property type="match status" value="1"/>
</dbReference>
<feature type="domain" description="Acyl-CoA thioesterase-like N-terminal HotDog" evidence="3">
    <location>
        <begin position="391"/>
        <end position="484"/>
    </location>
</feature>
<keyword evidence="6" id="KW-1185">Reference proteome</keyword>
<accession>A0ABR4JI46</accession>
<feature type="region of interest" description="Disordered" evidence="2">
    <location>
        <begin position="1"/>
        <end position="26"/>
    </location>
</feature>
<reference evidence="5 6" key="1">
    <citation type="submission" date="2024-07" db="EMBL/GenBank/DDBJ databases">
        <title>Section-level genome sequencing and comparative genomics of Aspergillus sections Usti and Cavernicolus.</title>
        <authorList>
            <consortium name="Lawrence Berkeley National Laboratory"/>
            <person name="Nybo J.L."/>
            <person name="Vesth T.C."/>
            <person name="Theobald S."/>
            <person name="Frisvad J.C."/>
            <person name="Larsen T.O."/>
            <person name="Kjaerboelling I."/>
            <person name="Rothschild-Mancinelli K."/>
            <person name="Lyhne E.K."/>
            <person name="Kogle M.E."/>
            <person name="Barry K."/>
            <person name="Clum A."/>
            <person name="Na H."/>
            <person name="Ledsgaard L."/>
            <person name="Lin J."/>
            <person name="Lipzen A."/>
            <person name="Kuo A."/>
            <person name="Riley R."/>
            <person name="Mondo S."/>
            <person name="LaButti K."/>
            <person name="Haridas S."/>
            <person name="Pangalinan J."/>
            <person name="Salamov A.A."/>
            <person name="Simmons B.A."/>
            <person name="Magnuson J.K."/>
            <person name="Chen J."/>
            <person name="Drula E."/>
            <person name="Henrissat B."/>
            <person name="Wiebenga A."/>
            <person name="Lubbers R.J."/>
            <person name="Gomes A.C."/>
            <person name="Macurrencykelacurrency M.R."/>
            <person name="Stajich J."/>
            <person name="Grigoriev I.V."/>
            <person name="Mortensen U.H."/>
            <person name="De vries R.P."/>
            <person name="Baker S.E."/>
            <person name="Andersen M.R."/>
        </authorList>
    </citation>
    <scope>NUCLEOTIDE SEQUENCE [LARGE SCALE GENOMIC DNA]</scope>
    <source>
        <strain evidence="5 6">CBS 756.74</strain>
    </source>
</reference>
<dbReference type="RefSeq" id="XP_070893455.1">
    <property type="nucleotide sequence ID" value="XM_071043622.1"/>
</dbReference>
<feature type="coiled-coil region" evidence="1">
    <location>
        <begin position="37"/>
        <end position="71"/>
    </location>
</feature>
<feature type="compositionally biased region" description="Basic residues" evidence="2">
    <location>
        <begin position="1"/>
        <end position="10"/>
    </location>
</feature>
<evidence type="ECO:0000259" key="4">
    <source>
        <dbReference type="Pfam" id="PF20789"/>
    </source>
</evidence>
<dbReference type="Gene3D" id="1.20.5.170">
    <property type="match status" value="1"/>
</dbReference>
<evidence type="ECO:0000313" key="5">
    <source>
        <dbReference type="EMBL" id="KAL2839249.1"/>
    </source>
</evidence>
<protein>
    <submittedName>
        <fullName evidence="5">Thioesterase-like superfamily-domain-containing protein</fullName>
    </submittedName>
</protein>
<evidence type="ECO:0000256" key="1">
    <source>
        <dbReference type="SAM" id="Coils"/>
    </source>
</evidence>
<feature type="region of interest" description="Disordered" evidence="2">
    <location>
        <begin position="101"/>
        <end position="129"/>
    </location>
</feature>
<feature type="domain" description="Acyl-CoA thioesterase-like C-terminal" evidence="4">
    <location>
        <begin position="571"/>
        <end position="665"/>
    </location>
</feature>
<dbReference type="Pfam" id="PF20789">
    <property type="entry name" value="4HBT_3C"/>
    <property type="match status" value="1"/>
</dbReference>
<proteinExistence type="predicted"/>
<dbReference type="PANTHER" id="PTHR40618:SF1">
    <property type="entry name" value="B-ZIP TRANSCRIPTION FACTOR (EUROFUNG)"/>
    <property type="match status" value="1"/>
</dbReference>
<evidence type="ECO:0000313" key="6">
    <source>
        <dbReference type="Proteomes" id="UP001610444"/>
    </source>
</evidence>
<dbReference type="InterPro" id="IPR042171">
    <property type="entry name" value="Acyl-CoA_hotdog"/>
</dbReference>
<dbReference type="Proteomes" id="UP001610444">
    <property type="component" value="Unassembled WGS sequence"/>
</dbReference>
<name>A0ABR4JI46_9EURO</name>
<gene>
    <name evidence="5" type="ORF">BJX68DRAFT_258952</name>
</gene>
<evidence type="ECO:0000256" key="2">
    <source>
        <dbReference type="SAM" id="MobiDB-lite"/>
    </source>
</evidence>
<dbReference type="InterPro" id="IPR049450">
    <property type="entry name" value="ACOT8-like_C"/>
</dbReference>
<comment type="caution">
    <text evidence="5">The sequence shown here is derived from an EMBL/GenBank/DDBJ whole genome shotgun (WGS) entry which is preliminary data.</text>
</comment>
<dbReference type="SUPFAM" id="SSF54637">
    <property type="entry name" value="Thioesterase/thiol ester dehydrase-isomerase"/>
    <property type="match status" value="2"/>
</dbReference>
<dbReference type="Pfam" id="PF13622">
    <property type="entry name" value="4HBT_3"/>
    <property type="match status" value="1"/>
</dbReference>
<dbReference type="CDD" id="cd14688">
    <property type="entry name" value="bZIP_YAP"/>
    <property type="match status" value="1"/>
</dbReference>
<dbReference type="EMBL" id="JBFXLR010000076">
    <property type="protein sequence ID" value="KAL2839249.1"/>
    <property type="molecule type" value="Genomic_DNA"/>
</dbReference>
<evidence type="ECO:0000259" key="3">
    <source>
        <dbReference type="Pfam" id="PF13622"/>
    </source>
</evidence>